<evidence type="ECO:0000313" key="1">
    <source>
        <dbReference type="EMBL" id="KAJ2987905.1"/>
    </source>
</evidence>
<protein>
    <submittedName>
        <fullName evidence="1">Uncharacterized protein</fullName>
    </submittedName>
</protein>
<dbReference type="Proteomes" id="UP001143856">
    <property type="component" value="Unassembled WGS sequence"/>
</dbReference>
<accession>A0ACC1P8L2</accession>
<proteinExistence type="predicted"/>
<name>A0ACC1P8L2_9PEZI</name>
<sequence>MPTIVKASSVGYYIGRPVPHICRYSRHIIGNSGENNPLHPESALCVSSSYPNVEAAPSECPPSPSSHYDAPSPVQRSLSIFSDPVGHAKNAAEESCDVIANTPNVASALEGAVIQQQGDGESADTACMESWTEDLFTPDIEQLGSQWDFPAVDAETLLHDAFLTMAPSYSSSTRSATTGSESTVSAPSTRAFDDVTSLERRSSLGAFEDPNGFCSTNISSLMQAELDQLYFDRVDSCMPIVHHGRYSSWARQTTKTRQQLGLQYTLWTAAAAASAHYKGMGESLYYEARRLLRDPEEGHASPATTEIEHVQAWLLLAIHELMFIDFRRGWISAGRAFRLIQLDWARYTNGLGSECAPAQWIEIEQRRRTFWMAYCLDRFLQQQSHPPSLLSIHGLDC</sequence>
<dbReference type="EMBL" id="JAPDGR010000724">
    <property type="protein sequence ID" value="KAJ2987905.1"/>
    <property type="molecule type" value="Genomic_DNA"/>
</dbReference>
<keyword evidence="2" id="KW-1185">Reference proteome</keyword>
<evidence type="ECO:0000313" key="2">
    <source>
        <dbReference type="Proteomes" id="UP001143856"/>
    </source>
</evidence>
<reference evidence="1" key="1">
    <citation type="submission" date="2022-10" db="EMBL/GenBank/DDBJ databases">
        <title>Genome Sequence of Xylaria curta.</title>
        <authorList>
            <person name="Buettner E."/>
        </authorList>
    </citation>
    <scope>NUCLEOTIDE SEQUENCE</scope>
    <source>
        <strain evidence="1">Babe10</strain>
    </source>
</reference>
<comment type="caution">
    <text evidence="1">The sequence shown here is derived from an EMBL/GenBank/DDBJ whole genome shotgun (WGS) entry which is preliminary data.</text>
</comment>
<gene>
    <name evidence="1" type="ORF">NUW58_g4252</name>
</gene>
<organism evidence="1 2">
    <name type="scientific">Xylaria curta</name>
    <dbReference type="NCBI Taxonomy" id="42375"/>
    <lineage>
        <taxon>Eukaryota</taxon>
        <taxon>Fungi</taxon>
        <taxon>Dikarya</taxon>
        <taxon>Ascomycota</taxon>
        <taxon>Pezizomycotina</taxon>
        <taxon>Sordariomycetes</taxon>
        <taxon>Xylariomycetidae</taxon>
        <taxon>Xylariales</taxon>
        <taxon>Xylariaceae</taxon>
        <taxon>Xylaria</taxon>
    </lineage>
</organism>